<sequence>MLDVESILKFGMEYVMRLLLTRFFGALWIILAHLGWKSQETISPSGDDMETVDVDEEDAEEEQADVPHVDDERLSEATAVDGTDGGEEIPEEVTEHVVKEIDTKTEPSSVVSRPAYFAATVLNQAAAFVVCSSFVDGKPASPNLAVVFDGQPINNFKMEALSASSKSETTIHLVTFDGTASGGKVELMLN</sequence>
<evidence type="ECO:0000313" key="3">
    <source>
        <dbReference type="Proteomes" id="UP001385951"/>
    </source>
</evidence>
<keyword evidence="3" id="KW-1185">Reference proteome</keyword>
<organism evidence="2 3">
    <name type="scientific">Cerrena zonata</name>
    <dbReference type="NCBI Taxonomy" id="2478898"/>
    <lineage>
        <taxon>Eukaryota</taxon>
        <taxon>Fungi</taxon>
        <taxon>Dikarya</taxon>
        <taxon>Basidiomycota</taxon>
        <taxon>Agaricomycotina</taxon>
        <taxon>Agaricomycetes</taxon>
        <taxon>Polyporales</taxon>
        <taxon>Cerrenaceae</taxon>
        <taxon>Cerrena</taxon>
    </lineage>
</organism>
<proteinExistence type="predicted"/>
<evidence type="ECO:0000256" key="1">
    <source>
        <dbReference type="SAM" id="MobiDB-lite"/>
    </source>
</evidence>
<reference evidence="2 3" key="1">
    <citation type="submission" date="2022-09" db="EMBL/GenBank/DDBJ databases">
        <authorList>
            <person name="Palmer J.M."/>
        </authorList>
    </citation>
    <scope>NUCLEOTIDE SEQUENCE [LARGE SCALE GENOMIC DNA]</scope>
    <source>
        <strain evidence="2 3">DSM 7382</strain>
    </source>
</reference>
<dbReference type="AlphaFoldDB" id="A0AAW0GLM8"/>
<gene>
    <name evidence="2" type="ORF">QCA50_001542</name>
</gene>
<comment type="caution">
    <text evidence="2">The sequence shown here is derived from an EMBL/GenBank/DDBJ whole genome shotgun (WGS) entry which is preliminary data.</text>
</comment>
<name>A0AAW0GLM8_9APHY</name>
<protein>
    <submittedName>
        <fullName evidence="2">Uncharacterized protein</fullName>
    </submittedName>
</protein>
<dbReference type="EMBL" id="JASBNA010000002">
    <property type="protein sequence ID" value="KAK7694356.1"/>
    <property type="molecule type" value="Genomic_DNA"/>
</dbReference>
<evidence type="ECO:0000313" key="2">
    <source>
        <dbReference type="EMBL" id="KAK7694356.1"/>
    </source>
</evidence>
<feature type="region of interest" description="Disordered" evidence="1">
    <location>
        <begin position="42"/>
        <end position="69"/>
    </location>
</feature>
<feature type="compositionally biased region" description="Acidic residues" evidence="1">
    <location>
        <begin position="47"/>
        <end position="64"/>
    </location>
</feature>
<accession>A0AAW0GLM8</accession>
<dbReference type="Proteomes" id="UP001385951">
    <property type="component" value="Unassembled WGS sequence"/>
</dbReference>